<organism evidence="2 3">
    <name type="scientific">Aequitasia blattaphilus</name>
    <dbReference type="NCBI Taxonomy" id="2949332"/>
    <lineage>
        <taxon>Bacteria</taxon>
        <taxon>Bacillati</taxon>
        <taxon>Bacillota</taxon>
        <taxon>Clostridia</taxon>
        <taxon>Lachnospirales</taxon>
        <taxon>Lachnospiraceae</taxon>
        <taxon>Aequitasia</taxon>
    </lineage>
</organism>
<protein>
    <recommendedName>
        <fullName evidence="4">DUF4412 domain-containing protein</fullName>
    </recommendedName>
</protein>
<name>A0ABT1E4R3_9FIRM</name>
<evidence type="ECO:0000313" key="3">
    <source>
        <dbReference type="Proteomes" id="UP001523566"/>
    </source>
</evidence>
<feature type="chain" id="PRO_5047056222" description="DUF4412 domain-containing protein" evidence="1">
    <location>
        <begin position="24"/>
        <end position="269"/>
    </location>
</feature>
<dbReference type="Pfam" id="PF20316">
    <property type="entry name" value="DUF6612"/>
    <property type="match status" value="1"/>
</dbReference>
<keyword evidence="1" id="KW-0732">Signal</keyword>
<gene>
    <name evidence="2" type="ORF">NK125_00190</name>
</gene>
<evidence type="ECO:0000256" key="1">
    <source>
        <dbReference type="SAM" id="SignalP"/>
    </source>
</evidence>
<evidence type="ECO:0000313" key="2">
    <source>
        <dbReference type="EMBL" id="MCP1100834.1"/>
    </source>
</evidence>
<accession>A0ABT1E4R3</accession>
<reference evidence="2 3" key="1">
    <citation type="journal article" date="2022" name="Genome Biol. Evol.">
        <title>Host diet, physiology and behaviors set the stage for Lachnospiraceae cladogenesis.</title>
        <authorList>
            <person name="Vera-Ponce De Leon A."/>
            <person name="Schneider M."/>
            <person name="Jahnes B.C."/>
            <person name="Sadowski V."/>
            <person name="Camuy-Velez L.A."/>
            <person name="Duan J."/>
            <person name="Sabree Z.L."/>
        </authorList>
    </citation>
    <scope>NUCLEOTIDE SEQUENCE [LARGE SCALE GENOMIC DNA]</scope>
    <source>
        <strain evidence="2 3">PAL113</strain>
    </source>
</reference>
<dbReference type="PROSITE" id="PS51257">
    <property type="entry name" value="PROKAR_LIPOPROTEIN"/>
    <property type="match status" value="1"/>
</dbReference>
<dbReference type="Proteomes" id="UP001523566">
    <property type="component" value="Unassembled WGS sequence"/>
</dbReference>
<proteinExistence type="predicted"/>
<dbReference type="InterPro" id="IPR046720">
    <property type="entry name" value="DUF6612"/>
</dbReference>
<sequence length="269" mass="29957">MKKMKRMTGAILVMILTLSVALGGCGKKATPENLFGDIVKNFEKTESTSSNLKIEMEVSVMGMSGTVGMDMDIDTITKPYACKILGTVDADMAGENMSMDMEVYQVEEKEKLMTYLYTDGLWDTSEEDIEDKTDMANPQAYLALQKDAEKFTLEEESSKVNGKECFRLKGEISGENLFALIDGELMDSMGAGELIDMDEIKSESFPCTIDIYKDKILPAALSFDMKNMMNGIEGADSYGMEIDKYLMTLTMNEYNSVKKIEVPKEALEN</sequence>
<dbReference type="EMBL" id="JAMZFW010000001">
    <property type="protein sequence ID" value="MCP1100834.1"/>
    <property type="molecule type" value="Genomic_DNA"/>
</dbReference>
<feature type="signal peptide" evidence="1">
    <location>
        <begin position="1"/>
        <end position="23"/>
    </location>
</feature>
<keyword evidence="3" id="KW-1185">Reference proteome</keyword>
<evidence type="ECO:0008006" key="4">
    <source>
        <dbReference type="Google" id="ProtNLM"/>
    </source>
</evidence>
<comment type="caution">
    <text evidence="2">The sequence shown here is derived from an EMBL/GenBank/DDBJ whole genome shotgun (WGS) entry which is preliminary data.</text>
</comment>
<dbReference type="RefSeq" id="WP_262064623.1">
    <property type="nucleotide sequence ID" value="NZ_JAMXOD010000001.1"/>
</dbReference>
<dbReference type="Gene3D" id="2.50.20.20">
    <property type="match status" value="1"/>
</dbReference>